<evidence type="ECO:0000313" key="5">
    <source>
        <dbReference type="Proteomes" id="UP000008914"/>
    </source>
</evidence>
<name>E6SAP1_INTC7</name>
<dbReference type="Gene3D" id="1.10.10.10">
    <property type="entry name" value="Winged helix-like DNA-binding domain superfamily/Winged helix DNA-binding domain"/>
    <property type="match status" value="1"/>
</dbReference>
<dbReference type="HOGENOM" id="CLU_120349_0_0_11"/>
<dbReference type="Proteomes" id="UP000008914">
    <property type="component" value="Chromosome"/>
</dbReference>
<dbReference type="PANTHER" id="PTHR38465">
    <property type="entry name" value="HTH-TYPE TRANSCRIPTIONAL REGULATOR MJ1563-RELATED"/>
    <property type="match status" value="1"/>
</dbReference>
<dbReference type="OrthoDB" id="67158at2"/>
<evidence type="ECO:0000256" key="2">
    <source>
        <dbReference type="ARBA" id="ARBA00023125"/>
    </source>
</evidence>
<evidence type="ECO:0008006" key="6">
    <source>
        <dbReference type="Google" id="ProtNLM"/>
    </source>
</evidence>
<dbReference type="SUPFAM" id="SSF46785">
    <property type="entry name" value="Winged helix' DNA-binding domain"/>
    <property type="match status" value="1"/>
</dbReference>
<dbReference type="InterPro" id="IPR036390">
    <property type="entry name" value="WH_DNA-bd_sf"/>
</dbReference>
<dbReference type="STRING" id="710696.Intca_1802"/>
<dbReference type="eggNOG" id="COG1846">
    <property type="taxonomic scope" value="Bacteria"/>
</dbReference>
<keyword evidence="5" id="KW-1185">Reference proteome</keyword>
<organism evidence="4 5">
    <name type="scientific">Intrasporangium calvum (strain ATCC 23552 / DSM 43043 / JCM 3097 / NBRC 12989 / NCIMB 10167 / NRRL B-3866 / 7 KIP)</name>
    <dbReference type="NCBI Taxonomy" id="710696"/>
    <lineage>
        <taxon>Bacteria</taxon>
        <taxon>Bacillati</taxon>
        <taxon>Actinomycetota</taxon>
        <taxon>Actinomycetes</taxon>
        <taxon>Micrococcales</taxon>
        <taxon>Intrasporangiaceae</taxon>
        <taxon>Intrasporangium</taxon>
    </lineage>
</organism>
<dbReference type="PANTHER" id="PTHR38465:SF2">
    <property type="entry name" value="HTH-TYPE TRANSCRIPTIONAL REGULATOR MMPR5"/>
    <property type="match status" value="1"/>
</dbReference>
<dbReference type="GO" id="GO:0003677">
    <property type="term" value="F:DNA binding"/>
    <property type="evidence" value="ECO:0007669"/>
    <property type="project" value="UniProtKB-KW"/>
</dbReference>
<dbReference type="GO" id="GO:0003700">
    <property type="term" value="F:DNA-binding transcription factor activity"/>
    <property type="evidence" value="ECO:0007669"/>
    <property type="project" value="InterPro"/>
</dbReference>
<dbReference type="InterPro" id="IPR036388">
    <property type="entry name" value="WH-like_DNA-bd_sf"/>
</dbReference>
<dbReference type="KEGG" id="ica:Intca_1802"/>
<gene>
    <name evidence="4" type="ordered locus">Intca_1802</name>
</gene>
<keyword evidence="2" id="KW-0238">DNA-binding</keyword>
<evidence type="ECO:0000313" key="4">
    <source>
        <dbReference type="EMBL" id="ADU48314.1"/>
    </source>
</evidence>
<dbReference type="AlphaFoldDB" id="E6SAP1"/>
<proteinExistence type="predicted"/>
<keyword evidence="1" id="KW-0805">Transcription regulation</keyword>
<dbReference type="RefSeq" id="WP_013492629.1">
    <property type="nucleotide sequence ID" value="NC_014830.1"/>
</dbReference>
<sequence length="172" mass="19706">MVAEVDVPDDEDRTELLRLVERFALVLAESGWPRMPARVFSFVLADDADRYTAAELAAGVGVSPAAISGAVKYLTRVGLLSREREPRARIDVYRIFDEDVWGTIFRQRVPSLERYEQAAAEGAQMLPKGSMGARRMRETQEFYRFLRLEEEKVLDRWSAHRQALFGDDTHRT</sequence>
<protein>
    <recommendedName>
        <fullName evidence="6">Regulatory protein MarR</fullName>
    </recommendedName>
</protein>
<dbReference type="EMBL" id="CP002343">
    <property type="protein sequence ID" value="ADU48314.1"/>
    <property type="molecule type" value="Genomic_DNA"/>
</dbReference>
<dbReference type="InterPro" id="IPR052362">
    <property type="entry name" value="HTH-GbsR_regulator"/>
</dbReference>
<keyword evidence="3" id="KW-0804">Transcription</keyword>
<reference evidence="4 5" key="1">
    <citation type="journal article" date="2010" name="Stand. Genomic Sci.">
        <title>Complete genome sequence of Intrasporangium calvum type strain (7 KIP).</title>
        <authorList>
            <person name="Del Rio T.G."/>
            <person name="Chertkov O."/>
            <person name="Yasawong M."/>
            <person name="Lucas S."/>
            <person name="Deshpande S."/>
            <person name="Cheng J.F."/>
            <person name="Detter C."/>
            <person name="Tapia R."/>
            <person name="Han C."/>
            <person name="Goodwin L."/>
            <person name="Pitluck S."/>
            <person name="Liolios K."/>
            <person name="Ivanova N."/>
            <person name="Mavromatis K."/>
            <person name="Pati A."/>
            <person name="Chen A."/>
            <person name="Palaniappan K."/>
            <person name="Land M."/>
            <person name="Hauser L."/>
            <person name="Chang Y.J."/>
            <person name="Jeffries C.D."/>
            <person name="Rohde M."/>
            <person name="Pukall R."/>
            <person name="Sikorski J."/>
            <person name="Goker M."/>
            <person name="Woyke T."/>
            <person name="Bristow J."/>
            <person name="Eisen J.A."/>
            <person name="Markowitz V."/>
            <person name="Hugenholtz P."/>
            <person name="Kyrpides N.C."/>
            <person name="Klenk H.P."/>
            <person name="Lapidus A."/>
        </authorList>
    </citation>
    <scope>NUCLEOTIDE SEQUENCE [LARGE SCALE GENOMIC DNA]</scope>
    <source>
        <strain evidence="5">ATCC 23552 / DSM 43043 / JCM 3097 / NBRC 12989 / 7 KIP</strain>
    </source>
</reference>
<evidence type="ECO:0000256" key="3">
    <source>
        <dbReference type="ARBA" id="ARBA00023163"/>
    </source>
</evidence>
<accession>E6SAP1</accession>
<evidence type="ECO:0000256" key="1">
    <source>
        <dbReference type="ARBA" id="ARBA00023015"/>
    </source>
</evidence>